<organism evidence="3 4">
    <name type="scientific">Kuraishia capsulata CBS 1993</name>
    <dbReference type="NCBI Taxonomy" id="1382522"/>
    <lineage>
        <taxon>Eukaryota</taxon>
        <taxon>Fungi</taxon>
        <taxon>Dikarya</taxon>
        <taxon>Ascomycota</taxon>
        <taxon>Saccharomycotina</taxon>
        <taxon>Pichiomycetes</taxon>
        <taxon>Pichiales</taxon>
        <taxon>Pichiaceae</taxon>
        <taxon>Kuraishia</taxon>
    </lineage>
</organism>
<reference evidence="3" key="2">
    <citation type="submission" date="2014-02" db="EMBL/GenBank/DDBJ databases">
        <title>Complete DNA sequence of /Kuraishia capsulata/ illustrates novel genomic features among budding yeasts (/Saccharomycotina/).</title>
        <authorList>
            <person name="Morales L."/>
            <person name="Noel B."/>
            <person name="Porcel B."/>
            <person name="Marcet-Houben M."/>
            <person name="Hullo M-F."/>
            <person name="Sacerdot C."/>
            <person name="Tekaia F."/>
            <person name="Leh-Louis V."/>
            <person name="Despons L."/>
            <person name="Khanna V."/>
            <person name="Aury J-M."/>
            <person name="Barbe V."/>
            <person name="Couloux A."/>
            <person name="Labadie K."/>
            <person name="Pelletier E."/>
            <person name="Souciet J-L."/>
            <person name="Boekhout T."/>
            <person name="Gabaldon T."/>
            <person name="Wincker P."/>
            <person name="Dujon B."/>
        </authorList>
    </citation>
    <scope>NUCLEOTIDE SEQUENCE</scope>
    <source>
        <strain evidence="3">CBS 1993</strain>
    </source>
</reference>
<accession>W6MMI6</accession>
<dbReference type="GO" id="GO:0000981">
    <property type="term" value="F:DNA-binding transcription factor activity, RNA polymerase II-specific"/>
    <property type="evidence" value="ECO:0007669"/>
    <property type="project" value="InterPro"/>
</dbReference>
<dbReference type="EMBL" id="HG793128">
    <property type="protein sequence ID" value="CDK27766.1"/>
    <property type="molecule type" value="Genomic_DNA"/>
</dbReference>
<evidence type="ECO:0000313" key="3">
    <source>
        <dbReference type="EMBL" id="CDK27766.1"/>
    </source>
</evidence>
<feature type="region of interest" description="Disordered" evidence="1">
    <location>
        <begin position="139"/>
        <end position="174"/>
    </location>
</feature>
<gene>
    <name evidence="3" type="ORF">KUCA_T00003745001</name>
</gene>
<dbReference type="STRING" id="1382522.W6MMI6"/>
<sequence>MDNFGFGIGGSLKMEPRFQNYGEGYSFDNKKSGLGTDLRLNSKQTPAHYSYSYGNGYSQMNGSGIINPNDQFAAFNSNTSIGGFLGNETSSNYVYSSNEKYEPAIPQAPTITGSYSTVGSSPSLTTVKLDDDRQKFLRFDNYKSDSPANPHRSSRKSSSPKSAAVTLPPRIDASGKVKRSRKGCLTCRHRKKRCCESKPKCTECQRLDLPCKWPLPGTENKNRSKNNDFSRDEIKHEIYGRIKVLRGIVDYKLDG</sequence>
<name>W6MMI6_9ASCO</name>
<dbReference type="GeneID" id="34521146"/>
<dbReference type="Pfam" id="PF00172">
    <property type="entry name" value="Zn_clus"/>
    <property type="match status" value="1"/>
</dbReference>
<dbReference type="SMART" id="SM00066">
    <property type="entry name" value="GAL4"/>
    <property type="match status" value="1"/>
</dbReference>
<dbReference type="Gene3D" id="4.10.240.10">
    <property type="entry name" value="Zn(2)-C6 fungal-type DNA-binding domain"/>
    <property type="match status" value="1"/>
</dbReference>
<dbReference type="Proteomes" id="UP000019384">
    <property type="component" value="Unassembled WGS sequence"/>
</dbReference>
<dbReference type="PROSITE" id="PS00463">
    <property type="entry name" value="ZN2_CY6_FUNGAL_1"/>
    <property type="match status" value="1"/>
</dbReference>
<dbReference type="SUPFAM" id="SSF57701">
    <property type="entry name" value="Zn2/Cys6 DNA-binding domain"/>
    <property type="match status" value="1"/>
</dbReference>
<dbReference type="InterPro" id="IPR001138">
    <property type="entry name" value="Zn2Cys6_DnaBD"/>
</dbReference>
<dbReference type="InterPro" id="IPR036864">
    <property type="entry name" value="Zn2-C6_fun-type_DNA-bd_sf"/>
</dbReference>
<evidence type="ECO:0000256" key="1">
    <source>
        <dbReference type="SAM" id="MobiDB-lite"/>
    </source>
</evidence>
<evidence type="ECO:0000313" key="4">
    <source>
        <dbReference type="Proteomes" id="UP000019384"/>
    </source>
</evidence>
<protein>
    <recommendedName>
        <fullName evidence="2">Zn(2)-C6 fungal-type domain-containing protein</fullName>
    </recommendedName>
</protein>
<proteinExistence type="predicted"/>
<dbReference type="CDD" id="cd00067">
    <property type="entry name" value="GAL4"/>
    <property type="match status" value="1"/>
</dbReference>
<feature type="domain" description="Zn(2)-C6 fungal-type" evidence="2">
    <location>
        <begin position="183"/>
        <end position="213"/>
    </location>
</feature>
<dbReference type="PROSITE" id="PS50048">
    <property type="entry name" value="ZN2_CY6_FUNGAL_2"/>
    <property type="match status" value="1"/>
</dbReference>
<evidence type="ECO:0000259" key="2">
    <source>
        <dbReference type="PROSITE" id="PS50048"/>
    </source>
</evidence>
<keyword evidence="4" id="KW-1185">Reference proteome</keyword>
<dbReference type="RefSeq" id="XP_022459758.1">
    <property type="nucleotide sequence ID" value="XM_022602190.1"/>
</dbReference>
<dbReference type="OrthoDB" id="5418899at2759"/>
<reference evidence="3" key="1">
    <citation type="submission" date="2013-12" db="EMBL/GenBank/DDBJ databases">
        <authorList>
            <person name="Genoscope - CEA"/>
        </authorList>
    </citation>
    <scope>NUCLEOTIDE SEQUENCE</scope>
    <source>
        <strain evidence="3">CBS 1993</strain>
    </source>
</reference>
<dbReference type="AlphaFoldDB" id="W6MMI6"/>
<dbReference type="HOGENOM" id="CLU_1090147_0_0_1"/>
<dbReference type="GO" id="GO:0008270">
    <property type="term" value="F:zinc ion binding"/>
    <property type="evidence" value="ECO:0007669"/>
    <property type="project" value="InterPro"/>
</dbReference>